<sequence>MSYTHGNKQYLLSLMETFIDMPESRVHRQQKLYSAFFEVFMLANKKYDMGLKDDDALGIMLEGRIRGGY</sequence>
<keyword evidence="2" id="KW-1185">Reference proteome</keyword>
<gene>
    <name evidence="1" type="ORF">P3T76_013666</name>
</gene>
<organism evidence="1 2">
    <name type="scientific">Phytophthora citrophthora</name>
    <dbReference type="NCBI Taxonomy" id="4793"/>
    <lineage>
        <taxon>Eukaryota</taxon>
        <taxon>Sar</taxon>
        <taxon>Stramenopiles</taxon>
        <taxon>Oomycota</taxon>
        <taxon>Peronosporomycetes</taxon>
        <taxon>Peronosporales</taxon>
        <taxon>Peronosporaceae</taxon>
        <taxon>Phytophthora</taxon>
    </lineage>
</organism>
<accession>A0AAD9G2B9</accession>
<reference evidence="1" key="1">
    <citation type="submission" date="2023-08" db="EMBL/GenBank/DDBJ databases">
        <title>Reference Genome Resource for the Citrus Pathogen Phytophthora citrophthora.</title>
        <authorList>
            <person name="Moller H."/>
            <person name="Coetzee B."/>
            <person name="Rose L.J."/>
            <person name="Van Niekerk J.M."/>
        </authorList>
    </citation>
    <scope>NUCLEOTIDE SEQUENCE</scope>
    <source>
        <strain evidence="1">STE-U-9442</strain>
    </source>
</reference>
<protein>
    <submittedName>
        <fullName evidence="1">Uncharacterized protein</fullName>
    </submittedName>
</protein>
<comment type="caution">
    <text evidence="1">The sequence shown here is derived from an EMBL/GenBank/DDBJ whole genome shotgun (WGS) entry which is preliminary data.</text>
</comment>
<evidence type="ECO:0000313" key="2">
    <source>
        <dbReference type="Proteomes" id="UP001259832"/>
    </source>
</evidence>
<name>A0AAD9G2B9_9STRA</name>
<dbReference type="AlphaFoldDB" id="A0AAD9G2B9"/>
<evidence type="ECO:0000313" key="1">
    <source>
        <dbReference type="EMBL" id="KAK1930709.1"/>
    </source>
</evidence>
<dbReference type="Proteomes" id="UP001259832">
    <property type="component" value="Unassembled WGS sequence"/>
</dbReference>
<dbReference type="EMBL" id="JASMQC010000037">
    <property type="protein sequence ID" value="KAK1930709.1"/>
    <property type="molecule type" value="Genomic_DNA"/>
</dbReference>
<proteinExistence type="predicted"/>